<feature type="site" description="Histone H3K4me3 binding" evidence="8">
    <location>
        <position position="447"/>
    </location>
</feature>
<dbReference type="GO" id="GO:0000785">
    <property type="term" value="C:chromatin"/>
    <property type="evidence" value="ECO:0007669"/>
    <property type="project" value="UniProtKB-ARBA"/>
</dbReference>
<dbReference type="InterPro" id="IPR011011">
    <property type="entry name" value="Znf_FYVE_PHD"/>
</dbReference>
<feature type="region of interest" description="Disordered" evidence="10">
    <location>
        <begin position="150"/>
        <end position="225"/>
    </location>
</feature>
<feature type="binding site" evidence="9">
    <location>
        <position position="446"/>
    </location>
    <ligand>
        <name>Zn(2+)</name>
        <dbReference type="ChEBI" id="CHEBI:29105"/>
        <label>2</label>
    </ligand>
</feature>
<dbReference type="SMART" id="SM01408">
    <property type="entry name" value="ING"/>
    <property type="match status" value="1"/>
</dbReference>
<dbReference type="SMART" id="SM00249">
    <property type="entry name" value="PHD"/>
    <property type="match status" value="1"/>
</dbReference>
<evidence type="ECO:0000256" key="5">
    <source>
        <dbReference type="ARBA" id="ARBA00022833"/>
    </source>
</evidence>
<accession>A0A067N9Z9</accession>
<dbReference type="CDD" id="cd15505">
    <property type="entry name" value="PHD_ING"/>
    <property type="match status" value="1"/>
</dbReference>
<feature type="site" description="Histone H3K4me3 binding" evidence="8">
    <location>
        <position position="432"/>
    </location>
</feature>
<evidence type="ECO:0000256" key="9">
    <source>
        <dbReference type="PIRSR" id="PIRSR628651-51"/>
    </source>
</evidence>
<keyword evidence="6" id="KW-0156">Chromatin regulator</keyword>
<keyword evidence="7" id="KW-0539">Nucleus</keyword>
<evidence type="ECO:0000256" key="1">
    <source>
        <dbReference type="ARBA" id="ARBA00004123"/>
    </source>
</evidence>
<gene>
    <name evidence="13" type="ORF">BOTBODRAFT_26956</name>
</gene>
<dbReference type="Gene3D" id="6.10.140.1740">
    <property type="match status" value="1"/>
</dbReference>
<evidence type="ECO:0000313" key="14">
    <source>
        <dbReference type="Proteomes" id="UP000027195"/>
    </source>
</evidence>
<evidence type="ECO:0000256" key="7">
    <source>
        <dbReference type="ARBA" id="ARBA00023242"/>
    </source>
</evidence>
<protein>
    <submittedName>
        <fullName evidence="13">Uncharacterized protein</fullName>
    </submittedName>
</protein>
<feature type="domain" description="Inhibitor of growth protein N-terminal histone-binding" evidence="12">
    <location>
        <begin position="17"/>
        <end position="120"/>
    </location>
</feature>
<feature type="binding site" evidence="9">
    <location>
        <position position="457"/>
    </location>
    <ligand>
        <name>Zn(2+)</name>
        <dbReference type="ChEBI" id="CHEBI:29105"/>
        <label>1</label>
    </ligand>
</feature>
<feature type="compositionally biased region" description="Low complexity" evidence="10">
    <location>
        <begin position="358"/>
        <end position="384"/>
    </location>
</feature>
<dbReference type="InterPro" id="IPR024610">
    <property type="entry name" value="ING_N_histone-binding"/>
</dbReference>
<keyword evidence="14" id="KW-1185">Reference proteome</keyword>
<evidence type="ECO:0000256" key="3">
    <source>
        <dbReference type="ARBA" id="ARBA00022723"/>
    </source>
</evidence>
<keyword evidence="3 9" id="KW-0479">Metal-binding</keyword>
<feature type="binding site" evidence="9">
    <location>
        <position position="460"/>
    </location>
    <ligand>
        <name>Zn(2+)</name>
        <dbReference type="ChEBI" id="CHEBI:29105"/>
        <label>1</label>
    </ligand>
</feature>
<feature type="compositionally biased region" description="Polar residues" evidence="10">
    <location>
        <begin position="307"/>
        <end position="349"/>
    </location>
</feature>
<sequence>MPPPPPPPASSHHVHALLAEYTDTLGSLPNELTRSFSDLRELDAVLRSSIEAITRKIQTLATLIQSSSASPAERLLLMIEIADDAQRLKMGSEDKIRVAGRACEELIQTGAQTTSLLSEISTSVPAFSKSINVRNTTYPHVAPPSLASTLYAEPGRRRRAPTGGMSLTRDRDAVASPSKRRRVADDDDPKARGPRGGIKDKVNGVDKERNAAKAQKPINAPLSPTLSLLSTASNHQLNNRQAQNSKPSNQPSSRAPAKPSSTLPPEPSDNAKSLAARGHARTATGTSSLLDVVASRSRPFDEDDYAASSNPKPNHTSGLGTYTNGNVNGSGSAATNGKHTNGSHTNGNESSHETPQKSGSGANTTSNAGTTSAKGGKTSAGSTSGKKHAAAAHVSDHDSDGGNRNANDDPQGAADGTAEVEGDIEGEDLETYCYCDRVSFGEMIACDDAACPREWFHLSCLGLSTPPKGSWFCDTCATRREKEEEKAKAAKARAAKTARGRRGKGGRGNGNGAQTKKAAAAAAAASAGGGGAKDVNGSS</sequence>
<dbReference type="GO" id="GO:0005634">
    <property type="term" value="C:nucleus"/>
    <property type="evidence" value="ECO:0007669"/>
    <property type="project" value="UniProtKB-SubCell"/>
</dbReference>
<dbReference type="InterPro" id="IPR001965">
    <property type="entry name" value="Znf_PHD"/>
</dbReference>
<dbReference type="EMBL" id="KL198017">
    <property type="protein sequence ID" value="KDQ20942.1"/>
    <property type="molecule type" value="Genomic_DNA"/>
</dbReference>
<comment type="similarity">
    <text evidence="2">Belongs to the ING family.</text>
</comment>
<evidence type="ECO:0000256" key="2">
    <source>
        <dbReference type="ARBA" id="ARBA00010210"/>
    </source>
</evidence>
<evidence type="ECO:0000256" key="8">
    <source>
        <dbReference type="PIRSR" id="PIRSR628651-50"/>
    </source>
</evidence>
<feature type="compositionally biased region" description="Basic and acidic residues" evidence="10">
    <location>
        <begin position="197"/>
        <end position="211"/>
    </location>
</feature>
<feature type="binding site" evidence="9">
    <location>
        <position position="451"/>
    </location>
    <ligand>
        <name>Zn(2+)</name>
        <dbReference type="ChEBI" id="CHEBI:29105"/>
        <label>2</label>
    </ligand>
</feature>
<feature type="domain" description="Zinc finger PHD-type" evidence="11">
    <location>
        <begin position="432"/>
        <end position="477"/>
    </location>
</feature>
<dbReference type="GO" id="GO:0008270">
    <property type="term" value="F:zinc ion binding"/>
    <property type="evidence" value="ECO:0007669"/>
    <property type="project" value="UniProtKB-KW"/>
</dbReference>
<dbReference type="Proteomes" id="UP000027195">
    <property type="component" value="Unassembled WGS sequence"/>
</dbReference>
<feature type="site" description="Histone H3K4me3 binding" evidence="8">
    <location>
        <position position="443"/>
    </location>
</feature>
<keyword evidence="5 9" id="KW-0862">Zinc</keyword>
<dbReference type="GO" id="GO:0006325">
    <property type="term" value="P:chromatin organization"/>
    <property type="evidence" value="ECO:0007669"/>
    <property type="project" value="UniProtKB-KW"/>
</dbReference>
<feature type="binding site" evidence="9">
    <location>
        <position position="476"/>
    </location>
    <ligand>
        <name>Zn(2+)</name>
        <dbReference type="ChEBI" id="CHEBI:29105"/>
        <label>2</label>
    </ligand>
</feature>
<dbReference type="HOGENOM" id="CLU_006204_2_0_1"/>
<name>A0A067N9Z9_BOTB1</name>
<dbReference type="GO" id="GO:0006355">
    <property type="term" value="P:regulation of DNA-templated transcription"/>
    <property type="evidence" value="ECO:0007669"/>
    <property type="project" value="TreeGrafter"/>
</dbReference>
<dbReference type="PANTHER" id="PTHR10333">
    <property type="entry name" value="INHIBITOR OF GROWTH PROTEIN"/>
    <property type="match status" value="1"/>
</dbReference>
<dbReference type="PROSITE" id="PS01359">
    <property type="entry name" value="ZF_PHD_1"/>
    <property type="match status" value="1"/>
</dbReference>
<dbReference type="InParanoid" id="A0A067N9Z9"/>
<evidence type="ECO:0000259" key="12">
    <source>
        <dbReference type="SMART" id="SM01408"/>
    </source>
</evidence>
<comment type="subcellular location">
    <subcellularLocation>
        <location evidence="1">Nucleus</location>
    </subcellularLocation>
</comment>
<evidence type="ECO:0000313" key="13">
    <source>
        <dbReference type="EMBL" id="KDQ20942.1"/>
    </source>
</evidence>
<dbReference type="CDD" id="cd16859">
    <property type="entry name" value="ING_ING4_5"/>
    <property type="match status" value="1"/>
</dbReference>
<dbReference type="PANTHER" id="PTHR10333:SF42">
    <property type="entry name" value="INHIBITOR OF GROWTH PROTEIN 5"/>
    <property type="match status" value="1"/>
</dbReference>
<feature type="site" description="Histone H3K4me3 binding" evidence="8">
    <location>
        <position position="455"/>
    </location>
</feature>
<feature type="compositionally biased region" description="Basic residues" evidence="10">
    <location>
        <begin position="489"/>
        <end position="505"/>
    </location>
</feature>
<dbReference type="STRING" id="930990.A0A067N9Z9"/>
<dbReference type="Gene3D" id="3.30.40.10">
    <property type="entry name" value="Zinc/RING finger domain, C3HC4 (zinc finger)"/>
    <property type="match status" value="1"/>
</dbReference>
<dbReference type="Pfam" id="PF12998">
    <property type="entry name" value="ING"/>
    <property type="match status" value="1"/>
</dbReference>
<feature type="binding site" evidence="9">
    <location>
        <position position="473"/>
    </location>
    <ligand>
        <name>Zn(2+)</name>
        <dbReference type="ChEBI" id="CHEBI:29105"/>
        <label>2</label>
    </ligand>
</feature>
<feature type="binding site" evidence="9">
    <location>
        <position position="433"/>
    </location>
    <ligand>
        <name>Zn(2+)</name>
        <dbReference type="ChEBI" id="CHEBI:29105"/>
        <label>1</label>
    </ligand>
</feature>
<dbReference type="AlphaFoldDB" id="A0A067N9Z9"/>
<dbReference type="InterPro" id="IPR019786">
    <property type="entry name" value="Zinc_finger_PHD-type_CS"/>
</dbReference>
<feature type="binding site" evidence="9">
    <location>
        <position position="435"/>
    </location>
    <ligand>
        <name>Zn(2+)</name>
        <dbReference type="ChEBI" id="CHEBI:29105"/>
        <label>1</label>
    </ligand>
</feature>
<evidence type="ECO:0000259" key="11">
    <source>
        <dbReference type="SMART" id="SM00249"/>
    </source>
</evidence>
<evidence type="ECO:0000256" key="10">
    <source>
        <dbReference type="SAM" id="MobiDB-lite"/>
    </source>
</evidence>
<dbReference type="InterPro" id="IPR028651">
    <property type="entry name" value="ING_fam"/>
</dbReference>
<evidence type="ECO:0000256" key="4">
    <source>
        <dbReference type="ARBA" id="ARBA00022771"/>
    </source>
</evidence>
<evidence type="ECO:0000256" key="6">
    <source>
        <dbReference type="ARBA" id="ARBA00022853"/>
    </source>
</evidence>
<feature type="compositionally biased region" description="Low complexity" evidence="10">
    <location>
        <begin position="275"/>
        <end position="286"/>
    </location>
</feature>
<dbReference type="SUPFAM" id="SSF57903">
    <property type="entry name" value="FYVE/PHD zinc finger"/>
    <property type="match status" value="1"/>
</dbReference>
<reference evidence="14" key="1">
    <citation type="journal article" date="2014" name="Proc. Natl. Acad. Sci. U.S.A.">
        <title>Extensive sampling of basidiomycete genomes demonstrates inadequacy of the white-rot/brown-rot paradigm for wood decay fungi.</title>
        <authorList>
            <person name="Riley R."/>
            <person name="Salamov A.A."/>
            <person name="Brown D.W."/>
            <person name="Nagy L.G."/>
            <person name="Floudas D."/>
            <person name="Held B.W."/>
            <person name="Levasseur A."/>
            <person name="Lombard V."/>
            <person name="Morin E."/>
            <person name="Otillar R."/>
            <person name="Lindquist E.A."/>
            <person name="Sun H."/>
            <person name="LaButti K.M."/>
            <person name="Schmutz J."/>
            <person name="Jabbour D."/>
            <person name="Luo H."/>
            <person name="Baker S.E."/>
            <person name="Pisabarro A.G."/>
            <person name="Walton J.D."/>
            <person name="Blanchette R.A."/>
            <person name="Henrissat B."/>
            <person name="Martin F."/>
            <person name="Cullen D."/>
            <person name="Hibbett D.S."/>
            <person name="Grigoriev I.V."/>
        </authorList>
    </citation>
    <scope>NUCLEOTIDE SEQUENCE [LARGE SCALE GENOMIC DNA]</scope>
    <source>
        <strain evidence="14">FD-172 SS1</strain>
    </source>
</reference>
<feature type="region of interest" description="Disordered" evidence="10">
    <location>
        <begin position="237"/>
        <end position="422"/>
    </location>
</feature>
<feature type="compositionally biased region" description="Low complexity" evidence="10">
    <location>
        <begin position="512"/>
        <end position="526"/>
    </location>
</feature>
<organism evidence="13 14">
    <name type="scientific">Botryobasidium botryosum (strain FD-172 SS1)</name>
    <dbReference type="NCBI Taxonomy" id="930990"/>
    <lineage>
        <taxon>Eukaryota</taxon>
        <taxon>Fungi</taxon>
        <taxon>Dikarya</taxon>
        <taxon>Basidiomycota</taxon>
        <taxon>Agaricomycotina</taxon>
        <taxon>Agaricomycetes</taxon>
        <taxon>Cantharellales</taxon>
        <taxon>Botryobasidiaceae</taxon>
        <taxon>Botryobasidium</taxon>
    </lineage>
</organism>
<feature type="region of interest" description="Disordered" evidence="10">
    <location>
        <begin position="484"/>
        <end position="539"/>
    </location>
</feature>
<feature type="compositionally biased region" description="Polar residues" evidence="10">
    <location>
        <begin position="237"/>
        <end position="261"/>
    </location>
</feature>
<proteinExistence type="inferred from homology"/>
<dbReference type="OrthoDB" id="2505961at2759"/>
<dbReference type="InterPro" id="IPR013083">
    <property type="entry name" value="Znf_RING/FYVE/PHD"/>
</dbReference>
<keyword evidence="4" id="KW-0863">Zinc-finger</keyword>